<dbReference type="OMA" id="YRENISY"/>
<evidence type="ECO:0000256" key="8">
    <source>
        <dbReference type="ARBA" id="ARBA00023170"/>
    </source>
</evidence>
<feature type="transmembrane region" description="Helical" evidence="11">
    <location>
        <begin position="458"/>
        <end position="477"/>
    </location>
</feature>
<dbReference type="PANTHER" id="PTHR11923">
    <property type="entry name" value="SCAVENGER RECEPTOR CLASS B TYPE-1 SR-B1"/>
    <property type="match status" value="1"/>
</dbReference>
<dbReference type="InterPro" id="IPR005428">
    <property type="entry name" value="CD36/SCARB1/SNMP1"/>
</dbReference>
<comment type="caution">
    <text evidence="12">The sequence shown here is derived from an EMBL/GenBank/DDBJ whole genome shotgun (WGS) entry which is preliminary data.</text>
</comment>
<evidence type="ECO:0000256" key="6">
    <source>
        <dbReference type="ARBA" id="ARBA00023136"/>
    </source>
</evidence>
<evidence type="ECO:0000256" key="1">
    <source>
        <dbReference type="ARBA" id="ARBA00004651"/>
    </source>
</evidence>
<feature type="transmembrane region" description="Helical" evidence="11">
    <location>
        <begin position="7"/>
        <end position="28"/>
    </location>
</feature>
<reference evidence="12 13" key="1">
    <citation type="submission" date="2015-12" db="EMBL/GenBank/DDBJ databases">
        <title>The genome of Folsomia candida.</title>
        <authorList>
            <person name="Faddeeva A."/>
            <person name="Derks M.F."/>
            <person name="Anvar Y."/>
            <person name="Smit S."/>
            <person name="Van Straalen N."/>
            <person name="Roelofs D."/>
        </authorList>
    </citation>
    <scope>NUCLEOTIDE SEQUENCE [LARGE SCALE GENOMIC DNA]</scope>
    <source>
        <strain evidence="12 13">VU population</strain>
        <tissue evidence="12">Whole body</tissue>
    </source>
</reference>
<keyword evidence="4 11" id="KW-0812">Transmembrane</keyword>
<name>A0A226E2Z4_FOLCA</name>
<keyword evidence="8" id="KW-0675">Receptor</keyword>
<evidence type="ECO:0000256" key="9">
    <source>
        <dbReference type="ARBA" id="ARBA00023180"/>
    </source>
</evidence>
<evidence type="ECO:0000313" key="12">
    <source>
        <dbReference type="EMBL" id="OXA51404.1"/>
    </source>
</evidence>
<dbReference type="GO" id="GO:0005886">
    <property type="term" value="C:plasma membrane"/>
    <property type="evidence" value="ECO:0007669"/>
    <property type="project" value="UniProtKB-SubCell"/>
</dbReference>
<organism evidence="12 13">
    <name type="scientific">Folsomia candida</name>
    <name type="common">Springtail</name>
    <dbReference type="NCBI Taxonomy" id="158441"/>
    <lineage>
        <taxon>Eukaryota</taxon>
        <taxon>Metazoa</taxon>
        <taxon>Ecdysozoa</taxon>
        <taxon>Arthropoda</taxon>
        <taxon>Hexapoda</taxon>
        <taxon>Collembola</taxon>
        <taxon>Entomobryomorpha</taxon>
        <taxon>Isotomoidea</taxon>
        <taxon>Isotomidae</taxon>
        <taxon>Proisotominae</taxon>
        <taxon>Folsomia</taxon>
    </lineage>
</organism>
<evidence type="ECO:0000256" key="3">
    <source>
        <dbReference type="ARBA" id="ARBA00022475"/>
    </source>
</evidence>
<dbReference type="PANTHER" id="PTHR11923:SF51">
    <property type="entry name" value="LYSOSOME MEMBRANE PROTEIN 2"/>
    <property type="match status" value="1"/>
</dbReference>
<evidence type="ECO:0000256" key="10">
    <source>
        <dbReference type="PIRSR" id="PIRSR605428-52"/>
    </source>
</evidence>
<comment type="similarity">
    <text evidence="2">Belongs to the CD36 family.</text>
</comment>
<protein>
    <submittedName>
        <fullName evidence="12">Lysosome membrane protein 2</fullName>
    </submittedName>
</protein>
<dbReference type="EMBL" id="LNIX01000007">
    <property type="protein sequence ID" value="OXA51404.1"/>
    <property type="molecule type" value="Genomic_DNA"/>
</dbReference>
<accession>A0A226E2Z4</accession>
<keyword evidence="7 10" id="KW-1015">Disulfide bond</keyword>
<feature type="disulfide bond" evidence="10">
    <location>
        <begin position="256"/>
        <end position="324"/>
    </location>
</feature>
<feature type="disulfide bond" evidence="10">
    <location>
        <begin position="285"/>
        <end position="345"/>
    </location>
</feature>
<evidence type="ECO:0000256" key="2">
    <source>
        <dbReference type="ARBA" id="ARBA00010532"/>
    </source>
</evidence>
<dbReference type="Pfam" id="PF01130">
    <property type="entry name" value="CD36"/>
    <property type="match status" value="1"/>
</dbReference>
<proteinExistence type="inferred from homology"/>
<keyword evidence="6 11" id="KW-0472">Membrane</keyword>
<evidence type="ECO:0000256" key="11">
    <source>
        <dbReference type="SAM" id="Phobius"/>
    </source>
</evidence>
<keyword evidence="9" id="KW-0325">Glycoprotein</keyword>
<gene>
    <name evidence="12" type="ORF">Fcan01_13614</name>
</gene>
<dbReference type="GO" id="GO:0005737">
    <property type="term" value="C:cytoplasm"/>
    <property type="evidence" value="ECO:0007669"/>
    <property type="project" value="TreeGrafter"/>
</dbReference>
<feature type="disulfide bond" evidence="10">
    <location>
        <begin position="326"/>
        <end position="334"/>
    </location>
</feature>
<comment type="subcellular location">
    <subcellularLocation>
        <location evidence="1">Cell membrane</location>
        <topology evidence="1">Multi-pass membrane protein</topology>
    </subcellularLocation>
</comment>
<dbReference type="GO" id="GO:0005044">
    <property type="term" value="F:scavenger receptor activity"/>
    <property type="evidence" value="ECO:0007669"/>
    <property type="project" value="TreeGrafter"/>
</dbReference>
<evidence type="ECO:0000313" key="13">
    <source>
        <dbReference type="Proteomes" id="UP000198287"/>
    </source>
</evidence>
<evidence type="ECO:0000256" key="4">
    <source>
        <dbReference type="ARBA" id="ARBA00022692"/>
    </source>
</evidence>
<keyword evidence="3" id="KW-1003">Cell membrane</keyword>
<dbReference type="PRINTS" id="PR01609">
    <property type="entry name" value="CD36FAMILY"/>
</dbReference>
<dbReference type="AlphaFoldDB" id="A0A226E2Z4"/>
<dbReference type="Proteomes" id="UP000198287">
    <property type="component" value="Unassembled WGS sequence"/>
</dbReference>
<dbReference type="OrthoDB" id="195015at2759"/>
<sequence length="486" mass="54625">MHWLVGPIVGGVGVVVLIITVVLGWVVVPNIIDDRIIEEVRLVPGTDTWEKWEEIPVPINLNFYTYSITNPDDVERGSRPIFEEKGPYSYREERKKVNVSLVDGDDVVRYEQTITYFFNRSTSCPTCFEDDKINIINVAFLSVIMVVHDEVSPWLAAFIANGALGTETFVRRDVRVGDLTFEGFDTRLYSETLGPLLPEEFSGGRFGLYKGTNGSADGVYEIYTGVGKTADFGRVKTYEGLETLDELGWWQNGTFCSKINGTDGSLFPPFVEKSWVMYVFSTDLCRSLYLTFEKEVEHRGIKGYRFVAPKKMLENPRTNPDNQCFCMEEYLEDCPHSGVIHIKGCKGGAPIMMSTPHFLDGDERYLNASQLSKPVKEKHETVIDVEPNSGLTLRANKRIQVNVEVIPVGGIDALEHIKEYMVFPLIWADEEAILDEVNADDLKGRLLTPLKIVNIGKWTVLGVSVAIIALGAAIFVIQRRNARETV</sequence>
<keyword evidence="13" id="KW-1185">Reference proteome</keyword>
<keyword evidence="5 11" id="KW-1133">Transmembrane helix</keyword>
<dbReference type="InterPro" id="IPR002159">
    <property type="entry name" value="CD36_fam"/>
</dbReference>
<dbReference type="PRINTS" id="PR01610">
    <property type="entry name" value="CD36ANTIGEN"/>
</dbReference>
<evidence type="ECO:0000256" key="5">
    <source>
        <dbReference type="ARBA" id="ARBA00022989"/>
    </source>
</evidence>
<evidence type="ECO:0000256" key="7">
    <source>
        <dbReference type="ARBA" id="ARBA00023157"/>
    </source>
</evidence>